<dbReference type="OrthoDB" id="46222at2157"/>
<dbReference type="InterPro" id="IPR050834">
    <property type="entry name" value="Glycosyltransf_2"/>
</dbReference>
<dbReference type="Gene3D" id="3.90.550.10">
    <property type="entry name" value="Spore Coat Polysaccharide Biosynthesis Protein SpsA, Chain A"/>
    <property type="match status" value="1"/>
</dbReference>
<dbReference type="InterPro" id="IPR029044">
    <property type="entry name" value="Nucleotide-diphossugar_trans"/>
</dbReference>
<gene>
    <name evidence="3" type="ordered locus">Arcve_0558</name>
</gene>
<keyword evidence="1" id="KW-0472">Membrane</keyword>
<reference evidence="3 4" key="1">
    <citation type="submission" date="2011-03" db="EMBL/GenBank/DDBJ databases">
        <title>The complete genome of Archaeoglobus veneficus SNP6.</title>
        <authorList>
            <consortium name="US DOE Joint Genome Institute (JGI-PGF)"/>
            <person name="Lucas S."/>
            <person name="Copeland A."/>
            <person name="Lapidus A."/>
            <person name="Bruce D."/>
            <person name="Goodwin L."/>
            <person name="Pitluck S."/>
            <person name="Kyrpides N."/>
            <person name="Mavromatis K."/>
            <person name="Pagani I."/>
            <person name="Ivanova N."/>
            <person name="Mikhailova N."/>
            <person name="Lu M."/>
            <person name="Detter J.C."/>
            <person name="Tapia R."/>
            <person name="Han C."/>
            <person name="Land M."/>
            <person name="Hauser L."/>
            <person name="Markowitz V."/>
            <person name="Cheng J.-F."/>
            <person name="Hugenholtz P."/>
            <person name="Woyke T."/>
            <person name="Wu D."/>
            <person name="Spring S."/>
            <person name="Brambilla E."/>
            <person name="Klenk H.-P."/>
            <person name="Eisen J.A."/>
        </authorList>
    </citation>
    <scope>NUCLEOTIDE SEQUENCE [LARGE SCALE GENOMIC DNA]</scope>
    <source>
        <strain>SNP6</strain>
    </source>
</reference>
<dbReference type="EMBL" id="CP002588">
    <property type="protein sequence ID" value="AEA46582.1"/>
    <property type="molecule type" value="Genomic_DNA"/>
</dbReference>
<keyword evidence="1" id="KW-1133">Transmembrane helix</keyword>
<keyword evidence="4" id="KW-1185">Reference proteome</keyword>
<dbReference type="HOGENOM" id="CLU_023845_4_0_2"/>
<dbReference type="InterPro" id="IPR001173">
    <property type="entry name" value="Glyco_trans_2-like"/>
</dbReference>
<organism evidence="3 4">
    <name type="scientific">Archaeoglobus veneficus (strain DSM 11195 / SNP6)</name>
    <dbReference type="NCBI Taxonomy" id="693661"/>
    <lineage>
        <taxon>Archaea</taxon>
        <taxon>Methanobacteriati</taxon>
        <taxon>Methanobacteriota</taxon>
        <taxon>Archaeoglobi</taxon>
        <taxon>Archaeoglobales</taxon>
        <taxon>Archaeoglobaceae</taxon>
        <taxon>Archaeoglobus</taxon>
    </lineage>
</organism>
<dbReference type="PANTHER" id="PTHR43685:SF2">
    <property type="entry name" value="GLYCOSYLTRANSFERASE 2-LIKE DOMAIN-CONTAINING PROTEIN"/>
    <property type="match status" value="1"/>
</dbReference>
<dbReference type="RefSeq" id="WP_013683256.1">
    <property type="nucleotide sequence ID" value="NC_015320.1"/>
</dbReference>
<accession>F2KQM0</accession>
<keyword evidence="1" id="KW-0812">Transmembrane</keyword>
<dbReference type="SUPFAM" id="SSF53448">
    <property type="entry name" value="Nucleotide-diphospho-sugar transferases"/>
    <property type="match status" value="1"/>
</dbReference>
<dbReference type="GO" id="GO:0016740">
    <property type="term" value="F:transferase activity"/>
    <property type="evidence" value="ECO:0007669"/>
    <property type="project" value="UniProtKB-KW"/>
</dbReference>
<evidence type="ECO:0000313" key="4">
    <source>
        <dbReference type="Proteomes" id="UP000008136"/>
    </source>
</evidence>
<sequence length="334" mass="38768">MVLISVVIVNYNGLKFLDDCIKSYLDQDLNKKHYEIILVDNASTDGSVEFIKNKFQNIAVIELEKNYGYAGGANKGAERARGRYVVISNVDVKVPRNFLSAVISEFRKDPNLAVIGVMTSEDFLEKSLHSIWGTYVKNACDDSDKLFGLGCVLAYNREKMGLPFFEEYFMYHEDVSIYLRAKLLGYTTKALKKPLIWHAGGGIASLERSKLRVYYLNRNRLLNMLIFYSTKTLLKIMPVILLMTVFSPIYIILSYPRSQWFLKEYFKAYLWIILNIRGIIKRRTEVQKHRKFNDDQVLRYFTCKIAADSNTLNKLVEAYTRLLKIPCYERSLKN</sequence>
<proteinExistence type="predicted"/>
<dbReference type="Proteomes" id="UP000008136">
    <property type="component" value="Chromosome"/>
</dbReference>
<dbReference type="Pfam" id="PF00535">
    <property type="entry name" value="Glycos_transf_2"/>
    <property type="match status" value="1"/>
</dbReference>
<dbReference type="AlphaFoldDB" id="F2KQM0"/>
<dbReference type="eggNOG" id="arCOG01383">
    <property type="taxonomic scope" value="Archaea"/>
</dbReference>
<evidence type="ECO:0000313" key="3">
    <source>
        <dbReference type="EMBL" id="AEA46582.1"/>
    </source>
</evidence>
<feature type="domain" description="Glycosyltransferase 2-like" evidence="2">
    <location>
        <begin position="5"/>
        <end position="120"/>
    </location>
</feature>
<evidence type="ECO:0000259" key="2">
    <source>
        <dbReference type="Pfam" id="PF00535"/>
    </source>
</evidence>
<name>F2KQM0_ARCVS</name>
<dbReference type="GeneID" id="10393654"/>
<dbReference type="STRING" id="693661.Arcve_0558"/>
<protein>
    <submittedName>
        <fullName evidence="3">Glycosyl transferase family 2</fullName>
    </submittedName>
</protein>
<dbReference type="CDD" id="cd04186">
    <property type="entry name" value="GT_2_like_c"/>
    <property type="match status" value="1"/>
</dbReference>
<feature type="transmembrane region" description="Helical" evidence="1">
    <location>
        <begin position="233"/>
        <end position="253"/>
    </location>
</feature>
<dbReference type="KEGG" id="ave:Arcve_0558"/>
<dbReference type="PANTHER" id="PTHR43685">
    <property type="entry name" value="GLYCOSYLTRANSFERASE"/>
    <property type="match status" value="1"/>
</dbReference>
<keyword evidence="3" id="KW-0808">Transferase</keyword>
<evidence type="ECO:0000256" key="1">
    <source>
        <dbReference type="SAM" id="Phobius"/>
    </source>
</evidence>